<dbReference type="AlphaFoldDB" id="A0A833R8I1"/>
<evidence type="ECO:0000313" key="2">
    <source>
        <dbReference type="EMBL" id="KAF3331178.1"/>
    </source>
</evidence>
<feature type="compositionally biased region" description="Polar residues" evidence="1">
    <location>
        <begin position="69"/>
        <end position="86"/>
    </location>
</feature>
<feature type="compositionally biased region" description="Polar residues" evidence="1">
    <location>
        <begin position="112"/>
        <end position="133"/>
    </location>
</feature>
<comment type="caution">
    <text evidence="2">The sequence shown here is derived from an EMBL/GenBank/DDBJ whole genome shotgun (WGS) entry which is preliminary data.</text>
</comment>
<feature type="region of interest" description="Disordered" evidence="1">
    <location>
        <begin position="63"/>
        <end position="175"/>
    </location>
</feature>
<dbReference type="PANTHER" id="PTHR31008">
    <property type="entry name" value="COP1-INTERACTING PROTEIN-RELATED"/>
    <property type="match status" value="1"/>
</dbReference>
<proteinExistence type="predicted"/>
<dbReference type="Proteomes" id="UP000623129">
    <property type="component" value="Unassembled WGS sequence"/>
</dbReference>
<feature type="compositionally biased region" description="Polar residues" evidence="1">
    <location>
        <begin position="94"/>
        <end position="103"/>
    </location>
</feature>
<accession>A0A833R8I1</accession>
<reference evidence="2" key="1">
    <citation type="submission" date="2020-01" db="EMBL/GenBank/DDBJ databases">
        <title>Genome sequence of Kobresia littledalei, the first chromosome-level genome in the family Cyperaceae.</title>
        <authorList>
            <person name="Qu G."/>
        </authorList>
    </citation>
    <scope>NUCLEOTIDE SEQUENCE</scope>
    <source>
        <strain evidence="2">C.B.Clarke</strain>
        <tissue evidence="2">Leaf</tissue>
    </source>
</reference>
<keyword evidence="3" id="KW-1185">Reference proteome</keyword>
<name>A0A833R8I1_9POAL</name>
<dbReference type="OrthoDB" id="768507at2759"/>
<feature type="compositionally biased region" description="Low complexity" evidence="1">
    <location>
        <begin position="134"/>
        <end position="153"/>
    </location>
</feature>
<sequence>MAMEISCAEMGEVLHRGRLYDRYSEKRETKLREEWFLRMEQKEAEMRALWVRFDRVRAPSFHQEISRLSDAQSDTHTRQKIMTKSNQGEKKNKTTALRNSSLKKSALDSHRSTFSMPLTTKENRAPTSNDRLNLSSSMSSTGSLSRSRTITITGEEKKSKPVQSHHRRNTLAGPAEFKGLELDKNFYPDSSNRRKSHISKSFLKKGSGIGPGSGAAIAKQRSSIDSEQRDTDYSFISGNWSSSQESLNEFLVPSSTCLTCSGSESADHCSSKEDREAIDVVRERKKWGIPEKALVFSGESQKDGTRGLKKLLLNIVGIREDKN</sequence>
<gene>
    <name evidence="2" type="ORF">FCM35_KLT04532</name>
</gene>
<dbReference type="PANTHER" id="PTHR31008:SF15">
    <property type="entry name" value="GPI-ANCHORED ADHESIN-LIKE PROTEIN"/>
    <property type="match status" value="1"/>
</dbReference>
<evidence type="ECO:0000256" key="1">
    <source>
        <dbReference type="SAM" id="MobiDB-lite"/>
    </source>
</evidence>
<protein>
    <submittedName>
        <fullName evidence="2">Uncharacterized protein</fullName>
    </submittedName>
</protein>
<organism evidence="2 3">
    <name type="scientific">Carex littledalei</name>
    <dbReference type="NCBI Taxonomy" id="544730"/>
    <lineage>
        <taxon>Eukaryota</taxon>
        <taxon>Viridiplantae</taxon>
        <taxon>Streptophyta</taxon>
        <taxon>Embryophyta</taxon>
        <taxon>Tracheophyta</taxon>
        <taxon>Spermatophyta</taxon>
        <taxon>Magnoliopsida</taxon>
        <taxon>Liliopsida</taxon>
        <taxon>Poales</taxon>
        <taxon>Cyperaceae</taxon>
        <taxon>Cyperoideae</taxon>
        <taxon>Cariceae</taxon>
        <taxon>Carex</taxon>
        <taxon>Carex subgen. Euthyceras</taxon>
    </lineage>
</organism>
<dbReference type="EMBL" id="SWLB01000013">
    <property type="protein sequence ID" value="KAF3331178.1"/>
    <property type="molecule type" value="Genomic_DNA"/>
</dbReference>
<evidence type="ECO:0000313" key="3">
    <source>
        <dbReference type="Proteomes" id="UP000623129"/>
    </source>
</evidence>